<evidence type="ECO:0000259" key="5">
    <source>
        <dbReference type="Pfam" id="PF01258"/>
    </source>
</evidence>
<feature type="zinc finger region" description="dksA C4-type" evidence="4">
    <location>
        <begin position="85"/>
        <end position="109"/>
    </location>
</feature>
<dbReference type="AlphaFoldDB" id="A0A5C5VY46"/>
<dbReference type="PROSITE" id="PS51128">
    <property type="entry name" value="ZF_DKSA_2"/>
    <property type="match status" value="1"/>
</dbReference>
<gene>
    <name evidence="6" type="primary">yocK_1</name>
    <name evidence="6" type="ORF">Pla111_24910</name>
</gene>
<dbReference type="InterPro" id="IPR037187">
    <property type="entry name" value="DnaK_N"/>
</dbReference>
<organism evidence="6 7">
    <name type="scientific">Botrimarina hoheduenensis</name>
    <dbReference type="NCBI Taxonomy" id="2528000"/>
    <lineage>
        <taxon>Bacteria</taxon>
        <taxon>Pseudomonadati</taxon>
        <taxon>Planctomycetota</taxon>
        <taxon>Planctomycetia</taxon>
        <taxon>Pirellulales</taxon>
        <taxon>Lacipirellulaceae</taxon>
        <taxon>Botrimarina</taxon>
    </lineage>
</organism>
<dbReference type="Gene3D" id="1.20.120.910">
    <property type="entry name" value="DksA, coiled-coil domain"/>
    <property type="match status" value="1"/>
</dbReference>
<dbReference type="InterPro" id="IPR020458">
    <property type="entry name" value="Znf_DskA_TraR_CS"/>
</dbReference>
<sequence>MARKDSIIQIKELLVRRRDALRRALAGDLSLLEQLREQGGSDILDCALDSAHGEISSRLAEVESRELASIEKAIERIRDGVYGHCELCEGKIPLLRIKALPYATMCIECQQGVENGTIEESGGEDWGRVVDTGYSETEIRVSDLELQ</sequence>
<dbReference type="InterPro" id="IPR000962">
    <property type="entry name" value="Znf_DskA_TraR"/>
</dbReference>
<protein>
    <submittedName>
        <fullName evidence="6">General stress protein 16O</fullName>
    </submittedName>
</protein>
<proteinExistence type="predicted"/>
<accession>A0A5C5VY46</accession>
<reference evidence="6 7" key="1">
    <citation type="submission" date="2019-02" db="EMBL/GenBank/DDBJ databases">
        <title>Deep-cultivation of Planctomycetes and their phenomic and genomic characterization uncovers novel biology.</title>
        <authorList>
            <person name="Wiegand S."/>
            <person name="Jogler M."/>
            <person name="Boedeker C."/>
            <person name="Pinto D."/>
            <person name="Vollmers J."/>
            <person name="Rivas-Marin E."/>
            <person name="Kohn T."/>
            <person name="Peeters S.H."/>
            <person name="Heuer A."/>
            <person name="Rast P."/>
            <person name="Oberbeckmann S."/>
            <person name="Bunk B."/>
            <person name="Jeske O."/>
            <person name="Meyerdierks A."/>
            <person name="Storesund J.E."/>
            <person name="Kallscheuer N."/>
            <person name="Luecker S."/>
            <person name="Lage O.M."/>
            <person name="Pohl T."/>
            <person name="Merkel B.J."/>
            <person name="Hornburger P."/>
            <person name="Mueller R.-W."/>
            <person name="Bruemmer F."/>
            <person name="Labrenz M."/>
            <person name="Spormann A.M."/>
            <person name="Op Den Camp H."/>
            <person name="Overmann J."/>
            <person name="Amann R."/>
            <person name="Jetten M.S.M."/>
            <person name="Mascher T."/>
            <person name="Medema M.H."/>
            <person name="Devos D.P."/>
            <person name="Kaster A.-K."/>
            <person name="Ovreas L."/>
            <person name="Rohde M."/>
            <person name="Galperin M.Y."/>
            <person name="Jogler C."/>
        </authorList>
    </citation>
    <scope>NUCLEOTIDE SEQUENCE [LARGE SCALE GENOMIC DNA]</scope>
    <source>
        <strain evidence="6 7">Pla111</strain>
    </source>
</reference>
<evidence type="ECO:0000313" key="7">
    <source>
        <dbReference type="Proteomes" id="UP000318995"/>
    </source>
</evidence>
<evidence type="ECO:0000256" key="2">
    <source>
        <dbReference type="ARBA" id="ARBA00022771"/>
    </source>
</evidence>
<evidence type="ECO:0000256" key="3">
    <source>
        <dbReference type="ARBA" id="ARBA00022833"/>
    </source>
</evidence>
<name>A0A5C5VY46_9BACT</name>
<feature type="domain" description="Zinc finger DksA/TraR C4-type" evidence="5">
    <location>
        <begin position="81"/>
        <end position="114"/>
    </location>
</feature>
<dbReference type="PANTHER" id="PTHR33823:SF4">
    <property type="entry name" value="GENERAL STRESS PROTEIN 16O"/>
    <property type="match status" value="1"/>
</dbReference>
<keyword evidence="7" id="KW-1185">Reference proteome</keyword>
<comment type="caution">
    <text evidence="6">The sequence shown here is derived from an EMBL/GenBank/DDBJ whole genome shotgun (WGS) entry which is preliminary data.</text>
</comment>
<dbReference type="OrthoDB" id="9811543at2"/>
<dbReference type="RefSeq" id="WP_146574728.1">
    <property type="nucleotide sequence ID" value="NZ_SJPH01000005.1"/>
</dbReference>
<dbReference type="SUPFAM" id="SSF109635">
    <property type="entry name" value="DnaK suppressor protein DksA, alpha-hairpin domain"/>
    <property type="match status" value="1"/>
</dbReference>
<evidence type="ECO:0000256" key="1">
    <source>
        <dbReference type="ARBA" id="ARBA00022723"/>
    </source>
</evidence>
<keyword evidence="1" id="KW-0479">Metal-binding</keyword>
<evidence type="ECO:0000313" key="6">
    <source>
        <dbReference type="EMBL" id="TWT42853.1"/>
    </source>
</evidence>
<dbReference type="PROSITE" id="PS01102">
    <property type="entry name" value="ZF_DKSA_1"/>
    <property type="match status" value="1"/>
</dbReference>
<dbReference type="SUPFAM" id="SSF57716">
    <property type="entry name" value="Glucocorticoid receptor-like (DNA-binding domain)"/>
    <property type="match status" value="1"/>
</dbReference>
<dbReference type="PANTHER" id="PTHR33823">
    <property type="entry name" value="RNA POLYMERASE-BINDING TRANSCRIPTION FACTOR DKSA-RELATED"/>
    <property type="match status" value="1"/>
</dbReference>
<dbReference type="GO" id="GO:0008270">
    <property type="term" value="F:zinc ion binding"/>
    <property type="evidence" value="ECO:0007669"/>
    <property type="project" value="UniProtKB-KW"/>
</dbReference>
<dbReference type="Proteomes" id="UP000318995">
    <property type="component" value="Unassembled WGS sequence"/>
</dbReference>
<evidence type="ECO:0000256" key="4">
    <source>
        <dbReference type="PROSITE-ProRule" id="PRU00510"/>
    </source>
</evidence>
<dbReference type="EMBL" id="SJPH01000005">
    <property type="protein sequence ID" value="TWT42853.1"/>
    <property type="molecule type" value="Genomic_DNA"/>
</dbReference>
<keyword evidence="2" id="KW-0863">Zinc-finger</keyword>
<dbReference type="Pfam" id="PF01258">
    <property type="entry name" value="zf-dskA_traR"/>
    <property type="match status" value="1"/>
</dbReference>
<keyword evidence="3" id="KW-0862">Zinc</keyword>